<keyword evidence="3" id="KW-0560">Oxidoreductase</keyword>
<evidence type="ECO:0000256" key="2">
    <source>
        <dbReference type="ARBA" id="ARBA00022643"/>
    </source>
</evidence>
<organism evidence="4 5">
    <name type="scientific">Podospora bellae-mahoneyi</name>
    <dbReference type="NCBI Taxonomy" id="2093777"/>
    <lineage>
        <taxon>Eukaryota</taxon>
        <taxon>Fungi</taxon>
        <taxon>Dikarya</taxon>
        <taxon>Ascomycota</taxon>
        <taxon>Pezizomycotina</taxon>
        <taxon>Sordariomycetes</taxon>
        <taxon>Sordariomycetidae</taxon>
        <taxon>Sordariales</taxon>
        <taxon>Podosporaceae</taxon>
        <taxon>Podospora</taxon>
    </lineage>
</organism>
<dbReference type="Gene3D" id="3.20.20.70">
    <property type="entry name" value="Aldolase class I"/>
    <property type="match status" value="1"/>
</dbReference>
<dbReference type="InterPro" id="IPR004136">
    <property type="entry name" value="NMO"/>
</dbReference>
<comment type="caution">
    <text evidence="4">The sequence shown here is derived from an EMBL/GenBank/DDBJ whole genome shotgun (WGS) entry which is preliminary data.</text>
</comment>
<proteinExistence type="predicted"/>
<keyword evidence="2" id="KW-0288">FMN</keyword>
<dbReference type="PANTHER" id="PTHR32332">
    <property type="entry name" value="2-NITROPROPANE DIOXYGENASE"/>
    <property type="match status" value="1"/>
</dbReference>
<evidence type="ECO:0000256" key="1">
    <source>
        <dbReference type="ARBA" id="ARBA00022630"/>
    </source>
</evidence>
<name>A0ABR0FIB1_9PEZI</name>
<sequence>MSDEDRPSSSSSKRASLLRLKSKVKEVKQVVMSSQLPQTHYKKEVTRPTRLTGLFPNTTNPVVFSAPMLGTANGRLAAEVSKAGGFGFIPAGYNFNPESGPDHLGQLGEELKIARKVLDLEQATLTAVPVGVGFILCHESARTHFIERAIPVLQEYSPQAVWLFAPRVEDVEGGVVRGIIDVLHDNGFVVFYQVGTVKAVKEAVRDGADVVVAQGTDAGGHQFARGAGTMSFLREVVEVVKGEKERTGREVEVVGAGGVVDGRGVVAALALGADAVVMGTRFILAEEATTPKFKQELIAKTTDGASSTFKHTVMDDIQGTTIWPKIYDGRAIVGGSVEDHLNGVPVEDNIRLFKEAAEKGETDRTITWAGSGVGLVSKTQPAGEIVKEVREEALQRIKELPTLF</sequence>
<dbReference type="GeneID" id="87898019"/>
<reference evidence="4 5" key="1">
    <citation type="journal article" date="2023" name="bioRxiv">
        <title>High-quality genome assemblies of four members of thePodospora anserinaspecies complex.</title>
        <authorList>
            <person name="Ament-Velasquez S.L."/>
            <person name="Vogan A.A."/>
            <person name="Wallerman O."/>
            <person name="Hartmann F."/>
            <person name="Gautier V."/>
            <person name="Silar P."/>
            <person name="Giraud T."/>
            <person name="Johannesson H."/>
        </authorList>
    </citation>
    <scope>NUCLEOTIDE SEQUENCE [LARGE SCALE GENOMIC DNA]</scope>
    <source>
        <strain evidence="4 5">CBS 112042</strain>
    </source>
</reference>
<evidence type="ECO:0000256" key="3">
    <source>
        <dbReference type="ARBA" id="ARBA00023002"/>
    </source>
</evidence>
<dbReference type="PANTHER" id="PTHR32332:SF20">
    <property type="entry name" value="2-NITROPROPANE DIOXYGENASE-LIKE PROTEIN"/>
    <property type="match status" value="1"/>
</dbReference>
<dbReference type="RefSeq" id="XP_062732028.1">
    <property type="nucleotide sequence ID" value="XM_062878537.1"/>
</dbReference>
<dbReference type="InterPro" id="IPR013785">
    <property type="entry name" value="Aldolase_TIM"/>
</dbReference>
<gene>
    <name evidence="4" type="ORF">QC761_402575</name>
</gene>
<keyword evidence="5" id="KW-1185">Reference proteome</keyword>
<evidence type="ECO:0000313" key="5">
    <source>
        <dbReference type="Proteomes" id="UP001322138"/>
    </source>
</evidence>
<keyword evidence="1" id="KW-0285">Flavoprotein</keyword>
<dbReference type="CDD" id="cd04730">
    <property type="entry name" value="NPD_like"/>
    <property type="match status" value="1"/>
</dbReference>
<evidence type="ECO:0008006" key="6">
    <source>
        <dbReference type="Google" id="ProtNLM"/>
    </source>
</evidence>
<dbReference type="SUPFAM" id="SSF51412">
    <property type="entry name" value="Inosine monophosphate dehydrogenase (IMPDH)"/>
    <property type="match status" value="1"/>
</dbReference>
<protein>
    <recommendedName>
        <fullName evidence="6">2-nitropropane dioxygenase</fullName>
    </recommendedName>
</protein>
<accession>A0ABR0FIB1</accession>
<dbReference type="Pfam" id="PF03060">
    <property type="entry name" value="NMO"/>
    <property type="match status" value="1"/>
</dbReference>
<evidence type="ECO:0000313" key="4">
    <source>
        <dbReference type="EMBL" id="KAK4643052.1"/>
    </source>
</evidence>
<dbReference type="Proteomes" id="UP001322138">
    <property type="component" value="Unassembled WGS sequence"/>
</dbReference>
<dbReference type="EMBL" id="JAFFGZ010000006">
    <property type="protein sequence ID" value="KAK4643052.1"/>
    <property type="molecule type" value="Genomic_DNA"/>
</dbReference>